<dbReference type="HOGENOM" id="CLU_010669_1_0_1"/>
<evidence type="ECO:0000256" key="6">
    <source>
        <dbReference type="SAM" id="MobiDB-lite"/>
    </source>
</evidence>
<feature type="compositionally biased region" description="Low complexity" evidence="6">
    <location>
        <begin position="671"/>
        <end position="680"/>
    </location>
</feature>
<dbReference type="InterPro" id="IPR040855">
    <property type="entry name" value="ORC_WH_C"/>
</dbReference>
<dbReference type="GO" id="GO:0005664">
    <property type="term" value="C:nuclear origin of replication recognition complex"/>
    <property type="evidence" value="ECO:0007669"/>
    <property type="project" value="InterPro"/>
</dbReference>
<dbReference type="EMBL" id="KB445797">
    <property type="protein sequence ID" value="EMD37067.1"/>
    <property type="molecule type" value="Genomic_DNA"/>
</dbReference>
<dbReference type="GO" id="GO:0003688">
    <property type="term" value="F:DNA replication origin binding"/>
    <property type="evidence" value="ECO:0007669"/>
    <property type="project" value="TreeGrafter"/>
</dbReference>
<dbReference type="CDD" id="cd20704">
    <property type="entry name" value="Orc3"/>
    <property type="match status" value="1"/>
</dbReference>
<evidence type="ECO:0000256" key="2">
    <source>
        <dbReference type="ARBA" id="ARBA00010977"/>
    </source>
</evidence>
<accession>M2RF37</accession>
<feature type="domain" description="Origin recognition complex subunit 3 N-terminal" evidence="7">
    <location>
        <begin position="137"/>
        <end position="340"/>
    </location>
</feature>
<feature type="region of interest" description="Disordered" evidence="6">
    <location>
        <begin position="662"/>
        <end position="711"/>
    </location>
</feature>
<feature type="domain" description="Origin recognition complex subunit 3 winged helix C-terminal" evidence="8">
    <location>
        <begin position="572"/>
        <end position="750"/>
    </location>
</feature>
<protein>
    <submittedName>
        <fullName evidence="9">Uncharacterized protein</fullName>
    </submittedName>
</protein>
<keyword evidence="5" id="KW-0539">Nucleus</keyword>
<feature type="compositionally biased region" description="Acidic residues" evidence="6">
    <location>
        <begin position="694"/>
        <end position="711"/>
    </location>
</feature>
<dbReference type="PANTHER" id="PTHR12748">
    <property type="entry name" value="ORIGIN RECOGNITION COMPLEX SUBUNIT 3"/>
    <property type="match status" value="1"/>
</dbReference>
<keyword evidence="10" id="KW-1185">Reference proteome</keyword>
<comment type="subcellular location">
    <subcellularLocation>
        <location evidence="1">Nucleus</location>
    </subcellularLocation>
</comment>
<sequence>MSSIDRDLEDPTKTCVYIPPHHTDERAPEVTPYPYHQWRDLSDGYERRMEVYKLSWTKCLNRVQSIVRNLHASIAANVAHEVTHAYTDILPGLPYPELPVIAVSSEGGSSSLYGLIVQELDRVPIACPDFRRPHRSMSKQLKRPQVIQNHLYPADCLTLTAMMKAVVTGFVDQDGFVSEPVKRKPTTSLANYDINLLQTWHSALGYSPHLVIFLHDFEQFDPAVVQDALYICSLHIPRLPLVFVLALSSPPTSPSRPSYLHATYPRDTLALLRVSMLSGPSGPAIVQEIIMKTFFDADFEPDIMLGPRVLNFIVDFSTRHCASVDGLISMLQLVYMRHFVDPITILTHPKASSVCSRLHDNDARQFMDVLQARILGSPAAEDNLDTDAILREVSVAHDAFRKKARGVRVAFNVMRIVKSVALERNTDAGGQADTADLEMLPPVLRGRLSKDIQYLGKATKKLSVQKLHRLLPELHAFFHNLESVVVRREEEFARAKIVSLMAQLPEPEDNPEVADVPLERPPAVVQIAAACGEWLTEFLEDHSVRLDECVLSDIWYTGNTPFPSELINPAPRPTVVAALLHPDEVVRAHAELLQAHKPAADRPSQSDLDEDDDGREPELWELPDTTILFRRFVEAGRMVNVYDWFESFKVVLEDQRRQLRHQARQRESAARKASSAPPAKTARRSKVKKRAEEMDTDEDVESPEGLDEEEMEQWSVEVQARFMRALHELDFTGFIKHTGRKADHVIRAIYDVPD</sequence>
<evidence type="ECO:0000256" key="5">
    <source>
        <dbReference type="ARBA" id="ARBA00023242"/>
    </source>
</evidence>
<keyword evidence="3" id="KW-0235">DNA replication</keyword>
<dbReference type="InterPro" id="IPR045667">
    <property type="entry name" value="ORC3_N"/>
</dbReference>
<evidence type="ECO:0000313" key="9">
    <source>
        <dbReference type="EMBL" id="EMD37067.1"/>
    </source>
</evidence>
<organism evidence="9 10">
    <name type="scientific">Ceriporiopsis subvermispora (strain B)</name>
    <name type="common">White-rot fungus</name>
    <name type="synonym">Gelatoporia subvermispora</name>
    <dbReference type="NCBI Taxonomy" id="914234"/>
    <lineage>
        <taxon>Eukaryota</taxon>
        <taxon>Fungi</taxon>
        <taxon>Dikarya</taxon>
        <taxon>Basidiomycota</taxon>
        <taxon>Agaricomycotina</taxon>
        <taxon>Agaricomycetes</taxon>
        <taxon>Polyporales</taxon>
        <taxon>Gelatoporiaceae</taxon>
        <taxon>Gelatoporia</taxon>
    </lineage>
</organism>
<feature type="region of interest" description="Disordered" evidence="6">
    <location>
        <begin position="1"/>
        <end position="23"/>
    </location>
</feature>
<feature type="region of interest" description="Disordered" evidence="6">
    <location>
        <begin position="595"/>
        <end position="619"/>
    </location>
</feature>
<dbReference type="GO" id="GO:0006270">
    <property type="term" value="P:DNA replication initiation"/>
    <property type="evidence" value="ECO:0007669"/>
    <property type="project" value="TreeGrafter"/>
</dbReference>
<reference evidence="9 10" key="1">
    <citation type="journal article" date="2012" name="Proc. Natl. Acad. Sci. U.S.A.">
        <title>Comparative genomics of Ceriporiopsis subvermispora and Phanerochaete chrysosporium provide insight into selective ligninolysis.</title>
        <authorList>
            <person name="Fernandez-Fueyo E."/>
            <person name="Ruiz-Duenas F.J."/>
            <person name="Ferreira P."/>
            <person name="Floudas D."/>
            <person name="Hibbett D.S."/>
            <person name="Canessa P."/>
            <person name="Larrondo L.F."/>
            <person name="James T.Y."/>
            <person name="Seelenfreund D."/>
            <person name="Lobos S."/>
            <person name="Polanco R."/>
            <person name="Tello M."/>
            <person name="Honda Y."/>
            <person name="Watanabe T."/>
            <person name="Watanabe T."/>
            <person name="Ryu J.S."/>
            <person name="Kubicek C.P."/>
            <person name="Schmoll M."/>
            <person name="Gaskell J."/>
            <person name="Hammel K.E."/>
            <person name="St John F.J."/>
            <person name="Vanden Wymelenberg A."/>
            <person name="Sabat G."/>
            <person name="Splinter BonDurant S."/>
            <person name="Syed K."/>
            <person name="Yadav J.S."/>
            <person name="Doddapaneni H."/>
            <person name="Subramanian V."/>
            <person name="Lavin J.L."/>
            <person name="Oguiza J.A."/>
            <person name="Perez G."/>
            <person name="Pisabarro A.G."/>
            <person name="Ramirez L."/>
            <person name="Santoyo F."/>
            <person name="Master E."/>
            <person name="Coutinho P.M."/>
            <person name="Henrissat B."/>
            <person name="Lombard V."/>
            <person name="Magnuson J.K."/>
            <person name="Kuees U."/>
            <person name="Hori C."/>
            <person name="Igarashi K."/>
            <person name="Samejima M."/>
            <person name="Held B.W."/>
            <person name="Barry K.W."/>
            <person name="LaButti K.M."/>
            <person name="Lapidus A."/>
            <person name="Lindquist E.A."/>
            <person name="Lucas S.M."/>
            <person name="Riley R."/>
            <person name="Salamov A.A."/>
            <person name="Hoffmeister D."/>
            <person name="Schwenk D."/>
            <person name="Hadar Y."/>
            <person name="Yarden O."/>
            <person name="de Vries R.P."/>
            <person name="Wiebenga A."/>
            <person name="Stenlid J."/>
            <person name="Eastwood D."/>
            <person name="Grigoriev I.V."/>
            <person name="Berka R.M."/>
            <person name="Blanchette R.A."/>
            <person name="Kersten P."/>
            <person name="Martinez A.T."/>
            <person name="Vicuna R."/>
            <person name="Cullen D."/>
        </authorList>
    </citation>
    <scope>NUCLEOTIDE SEQUENCE [LARGE SCALE GENOMIC DNA]</scope>
    <source>
        <strain evidence="9 10">B</strain>
    </source>
</reference>
<evidence type="ECO:0000256" key="3">
    <source>
        <dbReference type="ARBA" id="ARBA00022705"/>
    </source>
</evidence>
<dbReference type="Pfam" id="PF18137">
    <property type="entry name" value="WHD_ORC"/>
    <property type="match status" value="1"/>
</dbReference>
<dbReference type="InterPro" id="IPR020795">
    <property type="entry name" value="ORC3"/>
</dbReference>
<dbReference type="GO" id="GO:0031261">
    <property type="term" value="C:DNA replication preinitiation complex"/>
    <property type="evidence" value="ECO:0007669"/>
    <property type="project" value="TreeGrafter"/>
</dbReference>
<dbReference type="STRING" id="914234.M2RF37"/>
<keyword evidence="4" id="KW-0238">DNA-binding</keyword>
<evidence type="ECO:0000313" key="10">
    <source>
        <dbReference type="Proteomes" id="UP000016930"/>
    </source>
</evidence>
<feature type="compositionally biased region" description="Basic and acidic residues" evidence="6">
    <location>
        <begin position="1"/>
        <end position="12"/>
    </location>
</feature>
<evidence type="ECO:0000256" key="4">
    <source>
        <dbReference type="ARBA" id="ARBA00023125"/>
    </source>
</evidence>
<dbReference type="GO" id="GO:0005656">
    <property type="term" value="C:nuclear pre-replicative complex"/>
    <property type="evidence" value="ECO:0007669"/>
    <property type="project" value="TreeGrafter"/>
</dbReference>
<dbReference type="AlphaFoldDB" id="M2RF37"/>
<proteinExistence type="inferred from homology"/>
<gene>
    <name evidence="9" type="ORF">CERSUDRAFT_84077</name>
</gene>
<evidence type="ECO:0000256" key="1">
    <source>
        <dbReference type="ARBA" id="ARBA00004123"/>
    </source>
</evidence>
<evidence type="ECO:0000259" key="7">
    <source>
        <dbReference type="Pfam" id="PF07034"/>
    </source>
</evidence>
<name>M2RF37_CERS8</name>
<comment type="similarity">
    <text evidence="2">Belongs to the ORC3 family.</text>
</comment>
<dbReference type="PANTHER" id="PTHR12748:SF0">
    <property type="entry name" value="ORIGIN RECOGNITION COMPLEX SUBUNIT 3"/>
    <property type="match status" value="1"/>
</dbReference>
<evidence type="ECO:0000259" key="8">
    <source>
        <dbReference type="Pfam" id="PF18137"/>
    </source>
</evidence>
<dbReference type="Pfam" id="PF07034">
    <property type="entry name" value="ORC3_N"/>
    <property type="match status" value="1"/>
</dbReference>
<dbReference type="Proteomes" id="UP000016930">
    <property type="component" value="Unassembled WGS sequence"/>
</dbReference>
<feature type="compositionally biased region" description="Acidic residues" evidence="6">
    <location>
        <begin position="607"/>
        <end position="619"/>
    </location>
</feature>
<dbReference type="OrthoDB" id="10265211at2759"/>